<dbReference type="GO" id="GO:0046872">
    <property type="term" value="F:metal ion binding"/>
    <property type="evidence" value="ECO:0007669"/>
    <property type="project" value="UniProtKB-KW"/>
</dbReference>
<dbReference type="SMART" id="SM00704">
    <property type="entry name" value="ZnF_CDGSH"/>
    <property type="match status" value="2"/>
</dbReference>
<dbReference type="Proteomes" id="UP000598997">
    <property type="component" value="Unassembled WGS sequence"/>
</dbReference>
<evidence type="ECO:0000256" key="4">
    <source>
        <dbReference type="ARBA" id="ARBA00023014"/>
    </source>
</evidence>
<dbReference type="InterPro" id="IPR010693">
    <property type="entry name" value="Divergent_4Fe-4S_mono-cluster"/>
</dbReference>
<dbReference type="Gene3D" id="3.40.5.90">
    <property type="entry name" value="CDGSH iron-sulfur domain, mitoNEET-type"/>
    <property type="match status" value="2"/>
</dbReference>
<feature type="domain" description="Iron-binding zinc finger CDGSH type" evidence="6">
    <location>
        <begin position="188"/>
        <end position="225"/>
    </location>
</feature>
<organism evidence="7 8">
    <name type="scientific">Croceicoccus pelagius</name>
    <dbReference type="NCBI Taxonomy" id="1703341"/>
    <lineage>
        <taxon>Bacteria</taxon>
        <taxon>Pseudomonadati</taxon>
        <taxon>Pseudomonadota</taxon>
        <taxon>Alphaproteobacteria</taxon>
        <taxon>Sphingomonadales</taxon>
        <taxon>Erythrobacteraceae</taxon>
        <taxon>Croceicoccus</taxon>
    </lineage>
</organism>
<dbReference type="InterPro" id="IPR018967">
    <property type="entry name" value="FeS-contain_CDGSH-typ"/>
</dbReference>
<accession>A0A916Y8D5</accession>
<dbReference type="Pfam" id="PF06902">
    <property type="entry name" value="Fer4_19"/>
    <property type="match status" value="1"/>
</dbReference>
<keyword evidence="2" id="KW-0479">Metal-binding</keyword>
<proteinExistence type="predicted"/>
<evidence type="ECO:0000259" key="6">
    <source>
        <dbReference type="SMART" id="SM00704"/>
    </source>
</evidence>
<keyword evidence="3" id="KW-0408">Iron</keyword>
<dbReference type="OrthoDB" id="9795032at2"/>
<keyword evidence="1" id="KW-0001">2Fe-2S</keyword>
<evidence type="ECO:0000256" key="1">
    <source>
        <dbReference type="ARBA" id="ARBA00022714"/>
    </source>
</evidence>
<dbReference type="PANTHER" id="PTHR46491:SF3">
    <property type="entry name" value="CDGSH IRON-SULFUR DOMAIN-CONTAINING PROTEIN 3, MITOCHONDRIAL"/>
    <property type="match status" value="1"/>
</dbReference>
<protein>
    <submittedName>
        <fullName evidence="7">Iron-binding protein</fullName>
    </submittedName>
</protein>
<evidence type="ECO:0000313" key="7">
    <source>
        <dbReference type="EMBL" id="GGD35156.1"/>
    </source>
</evidence>
<evidence type="ECO:0000256" key="3">
    <source>
        <dbReference type="ARBA" id="ARBA00023004"/>
    </source>
</evidence>
<gene>
    <name evidence="7" type="ORF">GCM10010989_06630</name>
</gene>
<dbReference type="RefSeq" id="WP_066764427.1">
    <property type="nucleotide sequence ID" value="NZ_BMIO01000002.1"/>
</dbReference>
<feature type="region of interest" description="Disordered" evidence="5">
    <location>
        <begin position="153"/>
        <end position="173"/>
    </location>
</feature>
<evidence type="ECO:0000256" key="5">
    <source>
        <dbReference type="SAM" id="MobiDB-lite"/>
    </source>
</evidence>
<dbReference type="GO" id="GO:0051537">
    <property type="term" value="F:2 iron, 2 sulfur cluster binding"/>
    <property type="evidence" value="ECO:0007669"/>
    <property type="project" value="UniProtKB-KW"/>
</dbReference>
<reference evidence="7 8" key="1">
    <citation type="journal article" date="2014" name="Int. J. Syst. Evol. Microbiol.">
        <title>Complete genome sequence of Corynebacterium casei LMG S-19264T (=DSM 44701T), isolated from a smear-ripened cheese.</title>
        <authorList>
            <consortium name="US DOE Joint Genome Institute (JGI-PGF)"/>
            <person name="Walter F."/>
            <person name="Albersmeier A."/>
            <person name="Kalinowski J."/>
            <person name="Ruckert C."/>
        </authorList>
    </citation>
    <scope>NUCLEOTIDE SEQUENCE [LARGE SCALE GENOMIC DNA]</scope>
    <source>
        <strain evidence="7 8">CGMCC 1.15358</strain>
    </source>
</reference>
<keyword evidence="8" id="KW-1185">Reference proteome</keyword>
<keyword evidence="4" id="KW-0411">Iron-sulfur</keyword>
<dbReference type="AlphaFoldDB" id="A0A916Y8D5"/>
<dbReference type="Pfam" id="PF09360">
    <property type="entry name" value="zf-CDGSH"/>
    <property type="match status" value="2"/>
</dbReference>
<dbReference type="InterPro" id="IPR042216">
    <property type="entry name" value="MitoNEET_CISD"/>
</dbReference>
<name>A0A916Y8D5_9SPHN</name>
<dbReference type="PIRSF" id="PIRSF009180">
    <property type="entry name" value="UCP009180"/>
    <property type="match status" value="1"/>
</dbReference>
<sequence>MADAHGIKITEDGPYEVSASLPLIDQKIETGPDGASLDWAKTGEHDAEPTYYLCRCGHSANKPFCDGSHEDTDFDGTETADRSGFVEKANKLEGPRYHLLDKEDLCAVARFCDTYQTVWKEVERTDEDEIADVFLNQIARCPSGRLVAVDAESGDMVEHPRDPRISTTQDPAEECSGPLYVEGGVSLTGADGERYESRNRMALCRCGASGNKPFCDGSHIKIGFSDRD</sequence>
<evidence type="ECO:0000313" key="8">
    <source>
        <dbReference type="Proteomes" id="UP000598997"/>
    </source>
</evidence>
<evidence type="ECO:0000256" key="2">
    <source>
        <dbReference type="ARBA" id="ARBA00022723"/>
    </source>
</evidence>
<dbReference type="InterPro" id="IPR016548">
    <property type="entry name" value="UCP009180"/>
</dbReference>
<feature type="domain" description="Iron-binding zinc finger CDGSH type" evidence="6">
    <location>
        <begin position="38"/>
        <end position="75"/>
    </location>
</feature>
<dbReference type="PANTHER" id="PTHR46491">
    <property type="entry name" value="CDGSH IRON SULFUR DOMAIN PROTEIN HOMOLOG"/>
    <property type="match status" value="1"/>
</dbReference>
<dbReference type="EMBL" id="BMIO01000002">
    <property type="protein sequence ID" value="GGD35156.1"/>
    <property type="molecule type" value="Genomic_DNA"/>
</dbReference>
<dbReference type="InterPro" id="IPR052950">
    <property type="entry name" value="CISD"/>
</dbReference>
<dbReference type="GO" id="GO:0005737">
    <property type="term" value="C:cytoplasm"/>
    <property type="evidence" value="ECO:0007669"/>
    <property type="project" value="UniProtKB-ARBA"/>
</dbReference>
<comment type="caution">
    <text evidence="7">The sequence shown here is derived from an EMBL/GenBank/DDBJ whole genome shotgun (WGS) entry which is preliminary data.</text>
</comment>